<evidence type="ECO:0000313" key="2">
    <source>
        <dbReference type="Proteomes" id="UP001321473"/>
    </source>
</evidence>
<evidence type="ECO:0000313" key="1">
    <source>
        <dbReference type="EMBL" id="KAK8774271.1"/>
    </source>
</evidence>
<accession>A0AAQ4EI20</accession>
<comment type="caution">
    <text evidence="1">The sequence shown here is derived from an EMBL/GenBank/DDBJ whole genome shotgun (WGS) entry which is preliminary data.</text>
</comment>
<sequence length="119" mass="13000">MVYYSVGISHGYRAEYKLDRNRAKDALEELVYSARRRHRDQSIPVYLTVGGSRNDSTGIAEALKANMLHTSIELLPGTQGVQASGVQFCGGHPSTADEIGGHFAPLFWSPAMFALAGRM</sequence>
<dbReference type="EMBL" id="JARKHS020015634">
    <property type="protein sequence ID" value="KAK8774271.1"/>
    <property type="molecule type" value="Genomic_DNA"/>
</dbReference>
<keyword evidence="2" id="KW-1185">Reference proteome</keyword>
<organism evidence="1 2">
    <name type="scientific">Amblyomma americanum</name>
    <name type="common">Lone star tick</name>
    <dbReference type="NCBI Taxonomy" id="6943"/>
    <lineage>
        <taxon>Eukaryota</taxon>
        <taxon>Metazoa</taxon>
        <taxon>Ecdysozoa</taxon>
        <taxon>Arthropoda</taxon>
        <taxon>Chelicerata</taxon>
        <taxon>Arachnida</taxon>
        <taxon>Acari</taxon>
        <taxon>Parasitiformes</taxon>
        <taxon>Ixodida</taxon>
        <taxon>Ixodoidea</taxon>
        <taxon>Ixodidae</taxon>
        <taxon>Amblyomminae</taxon>
        <taxon>Amblyomma</taxon>
    </lineage>
</organism>
<dbReference type="AlphaFoldDB" id="A0AAQ4EI20"/>
<protein>
    <submittedName>
        <fullName evidence="1">Uncharacterized protein</fullName>
    </submittedName>
</protein>
<dbReference type="Proteomes" id="UP001321473">
    <property type="component" value="Unassembled WGS sequence"/>
</dbReference>
<name>A0AAQ4EI20_AMBAM</name>
<reference evidence="1 2" key="1">
    <citation type="journal article" date="2023" name="Arcadia Sci">
        <title>De novo assembly of a long-read Amblyomma americanum tick genome.</title>
        <authorList>
            <person name="Chou S."/>
            <person name="Poskanzer K.E."/>
            <person name="Rollins M."/>
            <person name="Thuy-Boun P.S."/>
        </authorList>
    </citation>
    <scope>NUCLEOTIDE SEQUENCE [LARGE SCALE GENOMIC DNA]</scope>
    <source>
        <strain evidence="1">F_SG_1</strain>
        <tissue evidence="1">Salivary glands</tissue>
    </source>
</reference>
<proteinExistence type="predicted"/>
<gene>
    <name evidence="1" type="ORF">V5799_011199</name>
</gene>